<proteinExistence type="predicted"/>
<dbReference type="RefSeq" id="WP_157068335.1">
    <property type="nucleotide sequence ID" value="NZ_JBHLVN010000031.1"/>
</dbReference>
<dbReference type="Proteomes" id="UP001589785">
    <property type="component" value="Unassembled WGS sequence"/>
</dbReference>
<name>A0ABV6GSR2_9BACL</name>
<evidence type="ECO:0000256" key="1">
    <source>
        <dbReference type="SAM" id="MobiDB-lite"/>
    </source>
</evidence>
<sequence length="55" mass="6279">MGSSIQGEEKEDEKNGAVRRDDKVVLKTKEKDLLDLYKPEEAKAFKARVKEAVEE</sequence>
<gene>
    <name evidence="2" type="ORF">ACFFHQ_07340</name>
</gene>
<organism evidence="2 3">
    <name type="scientific">Geobacillus jurassicus</name>
    <dbReference type="NCBI Taxonomy" id="235932"/>
    <lineage>
        <taxon>Bacteria</taxon>
        <taxon>Bacillati</taxon>
        <taxon>Bacillota</taxon>
        <taxon>Bacilli</taxon>
        <taxon>Bacillales</taxon>
        <taxon>Anoxybacillaceae</taxon>
        <taxon>Geobacillus</taxon>
    </lineage>
</organism>
<dbReference type="EMBL" id="JBHLVN010000031">
    <property type="protein sequence ID" value="MFC0297258.1"/>
    <property type="molecule type" value="Genomic_DNA"/>
</dbReference>
<protein>
    <recommendedName>
        <fullName evidence="4">YfhD family protein</fullName>
    </recommendedName>
</protein>
<reference evidence="2 3" key="1">
    <citation type="submission" date="2024-09" db="EMBL/GenBank/DDBJ databases">
        <authorList>
            <person name="Sun Q."/>
            <person name="Mori K."/>
        </authorList>
    </citation>
    <scope>NUCLEOTIDE SEQUENCE [LARGE SCALE GENOMIC DNA]</scope>
    <source>
        <strain evidence="2 3">CCM 7224</strain>
    </source>
</reference>
<keyword evidence="3" id="KW-1185">Reference proteome</keyword>
<accession>A0ABV6GSR2</accession>
<evidence type="ECO:0000313" key="3">
    <source>
        <dbReference type="Proteomes" id="UP001589785"/>
    </source>
</evidence>
<evidence type="ECO:0000313" key="2">
    <source>
        <dbReference type="EMBL" id="MFC0297258.1"/>
    </source>
</evidence>
<feature type="compositionally biased region" description="Basic and acidic residues" evidence="1">
    <location>
        <begin position="12"/>
        <end position="22"/>
    </location>
</feature>
<comment type="caution">
    <text evidence="2">The sequence shown here is derived from an EMBL/GenBank/DDBJ whole genome shotgun (WGS) entry which is preliminary data.</text>
</comment>
<feature type="region of interest" description="Disordered" evidence="1">
    <location>
        <begin position="1"/>
        <end position="22"/>
    </location>
</feature>
<evidence type="ECO:0008006" key="4">
    <source>
        <dbReference type="Google" id="ProtNLM"/>
    </source>
</evidence>